<dbReference type="RefSeq" id="WP_179259076.1">
    <property type="nucleotide sequence ID" value="NZ_CP058601.1"/>
</dbReference>
<sequence length="53" mass="6094">MGDHRIADGVRFRRPFLLLIAFILRIATIAKRTLAIGPFILRESSRGEEIDRD</sequence>
<dbReference type="KEGG" id="haly:HYG82_16135"/>
<dbReference type="AlphaFoldDB" id="A0A7D5H096"/>
<dbReference type="InterPro" id="IPR058278">
    <property type="entry name" value="DUF7972"/>
</dbReference>
<dbReference type="EMBL" id="CP058601">
    <property type="protein sequence ID" value="QLG47331.1"/>
    <property type="molecule type" value="Genomic_DNA"/>
</dbReference>
<reference evidence="1 2" key="1">
    <citation type="submission" date="2020-07" db="EMBL/GenBank/DDBJ databases">
        <authorList>
            <person name="Cui H."/>
        </authorList>
    </citation>
    <scope>NUCLEOTIDE SEQUENCE [LARGE SCALE GENOMIC DNA]</scope>
    <source>
        <strain evidence="1 2">YPL8</strain>
    </source>
</reference>
<gene>
    <name evidence="1" type="ORF">HYG82_16135</name>
</gene>
<protein>
    <submittedName>
        <fullName evidence="1">Uncharacterized protein</fullName>
    </submittedName>
</protein>
<proteinExistence type="predicted"/>
<evidence type="ECO:0000313" key="2">
    <source>
        <dbReference type="Proteomes" id="UP000509241"/>
    </source>
</evidence>
<evidence type="ECO:0000313" key="1">
    <source>
        <dbReference type="EMBL" id="QLG47331.1"/>
    </source>
</evidence>
<organism evidence="1 2">
    <name type="scientific">Natrinema halophilum</name>
    <dbReference type="NCBI Taxonomy" id="1699371"/>
    <lineage>
        <taxon>Archaea</taxon>
        <taxon>Methanobacteriati</taxon>
        <taxon>Methanobacteriota</taxon>
        <taxon>Stenosarchaea group</taxon>
        <taxon>Halobacteria</taxon>
        <taxon>Halobacteriales</taxon>
        <taxon>Natrialbaceae</taxon>
        <taxon>Natrinema</taxon>
    </lineage>
</organism>
<dbReference type="Proteomes" id="UP000509241">
    <property type="component" value="Chromosome"/>
</dbReference>
<dbReference type="Pfam" id="PF25927">
    <property type="entry name" value="DUF7972"/>
    <property type="match status" value="1"/>
</dbReference>
<dbReference type="GeneID" id="56034852"/>
<name>A0A7D5H096_9EURY</name>
<accession>A0A7D5H096</accession>
<keyword evidence="2" id="KW-1185">Reference proteome</keyword>